<dbReference type="InterPro" id="IPR053745">
    <property type="entry name" value="Viral_Tail_Comp_sf"/>
</dbReference>
<dbReference type="InterPro" id="IPR021508">
    <property type="entry name" value="Gp17-like"/>
</dbReference>
<protein>
    <recommendedName>
        <fullName evidence="3">DUF3168 domain-containing protein</fullName>
    </recommendedName>
</protein>
<proteinExistence type="predicted"/>
<dbReference type="OrthoDB" id="7630456at2"/>
<name>A0A0B5E2E7_9RHOB</name>
<organism evidence="1 2">
    <name type="scientific">Celeribacter indicus</name>
    <dbReference type="NCBI Taxonomy" id="1208324"/>
    <lineage>
        <taxon>Bacteria</taxon>
        <taxon>Pseudomonadati</taxon>
        <taxon>Pseudomonadota</taxon>
        <taxon>Alphaproteobacteria</taxon>
        <taxon>Rhodobacterales</taxon>
        <taxon>Roseobacteraceae</taxon>
        <taxon>Celeribacter</taxon>
    </lineage>
</organism>
<gene>
    <name evidence="1" type="ORF">P73_2471</name>
</gene>
<accession>A0A0B5E2E7</accession>
<dbReference type="Gene3D" id="3.30.2000.30">
    <property type="match status" value="1"/>
</dbReference>
<keyword evidence="2" id="KW-1185">Reference proteome</keyword>
<dbReference type="HOGENOM" id="CLU_126531_1_0_5"/>
<dbReference type="AlphaFoldDB" id="A0A0B5E2E7"/>
<evidence type="ECO:0000313" key="1">
    <source>
        <dbReference type="EMBL" id="AJE47186.1"/>
    </source>
</evidence>
<evidence type="ECO:0008006" key="3">
    <source>
        <dbReference type="Google" id="ProtNLM"/>
    </source>
</evidence>
<dbReference type="RefSeq" id="WP_043869803.1">
    <property type="nucleotide sequence ID" value="NZ_CP004393.1"/>
</dbReference>
<dbReference type="EMBL" id="CP004393">
    <property type="protein sequence ID" value="AJE47186.1"/>
    <property type="molecule type" value="Genomic_DNA"/>
</dbReference>
<dbReference type="Pfam" id="PF11367">
    <property type="entry name" value="Tail_completion_gp17"/>
    <property type="match status" value="1"/>
</dbReference>
<sequence>MSAELAVQKAIRARLIGSAGLTALVPAAAILDRNERPASSPAIILGESQSVDEGDSLSRSHTRVFHTIHVWLREPSLEGVKRICGEIRAALKSHRPDLGAFHCADWRVSGMRYLRDGDGVTSHGVVTVDVLVSGDG</sequence>
<dbReference type="STRING" id="1208324.P73_2471"/>
<reference evidence="1 2" key="1">
    <citation type="journal article" date="2014" name="Int. J. Syst. Evol. Microbiol.">
        <title>Celeribacter indicus sp. nov., a polycyclic aromatic hydrocarbon-degrading bacterium from deep-sea sediment and reclassification of Huaishuia halophila as Celeribacter halophilus comb. nov.</title>
        <authorList>
            <person name="Lai Q."/>
            <person name="Cao J."/>
            <person name="Yuan J."/>
            <person name="Li F."/>
            <person name="Shao Z."/>
        </authorList>
    </citation>
    <scope>NUCLEOTIDE SEQUENCE [LARGE SCALE GENOMIC DNA]</scope>
    <source>
        <strain evidence="1">P73</strain>
    </source>
</reference>
<evidence type="ECO:0000313" key="2">
    <source>
        <dbReference type="Proteomes" id="UP000031521"/>
    </source>
</evidence>
<dbReference type="Proteomes" id="UP000031521">
    <property type="component" value="Chromosome"/>
</dbReference>
<dbReference type="KEGG" id="cid:P73_2471"/>